<name>A0A317VQ51_9EURO</name>
<feature type="domain" description="Wax synthase" evidence="10">
    <location>
        <begin position="267"/>
        <end position="351"/>
    </location>
</feature>
<dbReference type="Pfam" id="PF13813">
    <property type="entry name" value="MBOAT_2"/>
    <property type="match status" value="1"/>
</dbReference>
<keyword evidence="9" id="KW-0732">Signal</keyword>
<dbReference type="GeneID" id="37071147"/>
<evidence type="ECO:0000256" key="2">
    <source>
        <dbReference type="ARBA" id="ARBA00005179"/>
    </source>
</evidence>
<evidence type="ECO:0000256" key="7">
    <source>
        <dbReference type="ARBA" id="ARBA00023136"/>
    </source>
</evidence>
<dbReference type="AlphaFoldDB" id="A0A317VQ51"/>
<dbReference type="VEuPathDB" id="FungiDB:BO70DRAFT_99266"/>
<evidence type="ECO:0000256" key="5">
    <source>
        <dbReference type="ARBA" id="ARBA00022692"/>
    </source>
</evidence>
<feature type="chain" id="PRO_5016362783" description="Wax synthase domain-containing protein" evidence="9">
    <location>
        <begin position="22"/>
        <end position="428"/>
    </location>
</feature>
<dbReference type="RefSeq" id="XP_025397117.1">
    <property type="nucleotide sequence ID" value="XM_025548910.1"/>
</dbReference>
<feature type="signal peptide" evidence="9">
    <location>
        <begin position="1"/>
        <end position="21"/>
    </location>
</feature>
<evidence type="ECO:0000256" key="8">
    <source>
        <dbReference type="SAM" id="Phobius"/>
    </source>
</evidence>
<evidence type="ECO:0000259" key="10">
    <source>
        <dbReference type="Pfam" id="PF13813"/>
    </source>
</evidence>
<gene>
    <name evidence="11" type="ORF">BO70DRAFT_99266</name>
</gene>
<evidence type="ECO:0000313" key="11">
    <source>
        <dbReference type="EMBL" id="PWY74992.1"/>
    </source>
</evidence>
<comment type="similarity">
    <text evidence="3">Belongs to the wax synthase family.</text>
</comment>
<proteinExistence type="inferred from homology"/>
<dbReference type="EMBL" id="MSFL01000022">
    <property type="protein sequence ID" value="PWY74992.1"/>
    <property type="molecule type" value="Genomic_DNA"/>
</dbReference>
<dbReference type="GO" id="GO:0006629">
    <property type="term" value="P:lipid metabolic process"/>
    <property type="evidence" value="ECO:0007669"/>
    <property type="project" value="InterPro"/>
</dbReference>
<feature type="transmembrane region" description="Helical" evidence="8">
    <location>
        <begin position="316"/>
        <end position="335"/>
    </location>
</feature>
<protein>
    <recommendedName>
        <fullName evidence="10">Wax synthase domain-containing protein</fullName>
    </recommendedName>
</protein>
<dbReference type="InterPro" id="IPR032805">
    <property type="entry name" value="Wax_synthase_dom"/>
</dbReference>
<evidence type="ECO:0000313" key="12">
    <source>
        <dbReference type="Proteomes" id="UP000247233"/>
    </source>
</evidence>
<evidence type="ECO:0000256" key="1">
    <source>
        <dbReference type="ARBA" id="ARBA00004141"/>
    </source>
</evidence>
<keyword evidence="7 8" id="KW-0472">Membrane</keyword>
<keyword evidence="4" id="KW-0808">Transferase</keyword>
<comment type="caution">
    <text evidence="11">The sequence shown here is derived from an EMBL/GenBank/DDBJ whole genome shotgun (WGS) entry which is preliminary data.</text>
</comment>
<keyword evidence="12" id="KW-1185">Reference proteome</keyword>
<evidence type="ECO:0000256" key="3">
    <source>
        <dbReference type="ARBA" id="ARBA00007282"/>
    </source>
</evidence>
<feature type="transmembrane region" description="Helical" evidence="8">
    <location>
        <begin position="341"/>
        <end position="360"/>
    </location>
</feature>
<comment type="subcellular location">
    <subcellularLocation>
        <location evidence="1">Membrane</location>
        <topology evidence="1">Multi-pass membrane protein</topology>
    </subcellularLocation>
</comment>
<dbReference type="InterPro" id="IPR044851">
    <property type="entry name" value="Wax_synthase"/>
</dbReference>
<evidence type="ECO:0000256" key="6">
    <source>
        <dbReference type="ARBA" id="ARBA00022989"/>
    </source>
</evidence>
<dbReference type="GO" id="GO:0016020">
    <property type="term" value="C:membrane"/>
    <property type="evidence" value="ECO:0007669"/>
    <property type="project" value="UniProtKB-SubCell"/>
</dbReference>
<dbReference type="GO" id="GO:0008374">
    <property type="term" value="F:O-acyltransferase activity"/>
    <property type="evidence" value="ECO:0007669"/>
    <property type="project" value="InterPro"/>
</dbReference>
<evidence type="ECO:0000256" key="9">
    <source>
        <dbReference type="SAM" id="SignalP"/>
    </source>
</evidence>
<sequence length="428" mass="47268">MLLLTLPVLVAALFLQGKFSGQPALASTLYGLVFLSACSAIVFPPDSGDFVKYTNAFLSASLIIRAVELLLVQDPGQLKHLERVSHSRYAWEPISRSLGLRRLLQVSDLVTNPRAVGWSHSSPKYLPPLRQVDPVEVNGWHSPDHRHRDHHHPVVLVATADRLPFLTAQLCRAVVAYVFIDTYQATFARHYPDVCHGVQALLVTIGLPIHASAVNSEMLVRRYLLPPACWMTSYAFVDGIHAAGAIFSVGILPFLAPSLAGDPWMHPPVFGPLRYMLTFSLRDIWGKMWHDLCRRPFLALTLAIIPSAFPLPLKRFLVICLSFAVSGLVHSAGTYAVSHDWTAVAMMMLFFGVLPLCIAAQQILSEQLLPRLLPAGSVAKFLIWLLDGAFVMAWGYHTSPWFIKHSKLPEAMASIPLPVSLWGLVVGA</sequence>
<reference evidence="11 12" key="1">
    <citation type="submission" date="2016-12" db="EMBL/GenBank/DDBJ databases">
        <title>The genomes of Aspergillus section Nigri reveals drivers in fungal speciation.</title>
        <authorList>
            <consortium name="DOE Joint Genome Institute"/>
            <person name="Vesth T.C."/>
            <person name="Nybo J."/>
            <person name="Theobald S."/>
            <person name="Brandl J."/>
            <person name="Frisvad J.C."/>
            <person name="Nielsen K.F."/>
            <person name="Lyhne E.K."/>
            <person name="Kogle M.E."/>
            <person name="Kuo A."/>
            <person name="Riley R."/>
            <person name="Clum A."/>
            <person name="Nolan M."/>
            <person name="Lipzen A."/>
            <person name="Salamov A."/>
            <person name="Henrissat B."/>
            <person name="Wiebenga A."/>
            <person name="De Vries R.P."/>
            <person name="Grigoriev I.V."/>
            <person name="Mortensen U.H."/>
            <person name="Andersen M.R."/>
            <person name="Baker S.E."/>
        </authorList>
    </citation>
    <scope>NUCLEOTIDE SEQUENCE [LARGE SCALE GENOMIC DNA]</scope>
    <source>
        <strain evidence="11 12">CBS 117.55</strain>
    </source>
</reference>
<keyword evidence="6 8" id="KW-1133">Transmembrane helix</keyword>
<accession>A0A317VQ51</accession>
<dbReference type="OrthoDB" id="1077582at2759"/>
<organism evidence="11 12">
    <name type="scientific">Aspergillus heteromorphus CBS 117.55</name>
    <dbReference type="NCBI Taxonomy" id="1448321"/>
    <lineage>
        <taxon>Eukaryota</taxon>
        <taxon>Fungi</taxon>
        <taxon>Dikarya</taxon>
        <taxon>Ascomycota</taxon>
        <taxon>Pezizomycotina</taxon>
        <taxon>Eurotiomycetes</taxon>
        <taxon>Eurotiomycetidae</taxon>
        <taxon>Eurotiales</taxon>
        <taxon>Aspergillaceae</taxon>
        <taxon>Aspergillus</taxon>
        <taxon>Aspergillus subgen. Circumdati</taxon>
    </lineage>
</organism>
<evidence type="ECO:0000256" key="4">
    <source>
        <dbReference type="ARBA" id="ARBA00022679"/>
    </source>
</evidence>
<dbReference type="STRING" id="1448321.A0A317VQ51"/>
<comment type="pathway">
    <text evidence="2">Secondary metabolite biosynthesis.</text>
</comment>
<dbReference type="Proteomes" id="UP000247233">
    <property type="component" value="Unassembled WGS sequence"/>
</dbReference>
<dbReference type="PANTHER" id="PTHR31595">
    <property type="entry name" value="LONG-CHAIN-ALCOHOL O-FATTY-ACYLTRANSFERASE 3-RELATED"/>
    <property type="match status" value="1"/>
</dbReference>
<feature type="transmembrane region" description="Helical" evidence="8">
    <location>
        <begin position="372"/>
        <end position="396"/>
    </location>
</feature>
<keyword evidence="5 8" id="KW-0812">Transmembrane</keyword>
<dbReference type="PANTHER" id="PTHR31595:SF57">
    <property type="entry name" value="OS04G0481900 PROTEIN"/>
    <property type="match status" value="1"/>
</dbReference>